<evidence type="ECO:0000256" key="1">
    <source>
        <dbReference type="SAM" id="Coils"/>
    </source>
</evidence>
<name>A0AAV9W7J1_9PEZI</name>
<dbReference type="AlphaFoldDB" id="A0AAV9W7J1"/>
<reference evidence="3 4" key="1">
    <citation type="submission" date="2023-08" db="EMBL/GenBank/DDBJ databases">
        <authorList>
            <person name="Palmer J.M."/>
        </authorList>
    </citation>
    <scope>NUCLEOTIDE SEQUENCE [LARGE SCALE GENOMIC DNA]</scope>
    <source>
        <strain evidence="3 4">TWF481</strain>
    </source>
</reference>
<evidence type="ECO:0000256" key="2">
    <source>
        <dbReference type="SAM" id="MobiDB-lite"/>
    </source>
</evidence>
<feature type="coiled-coil region" evidence="1">
    <location>
        <begin position="397"/>
        <end position="480"/>
    </location>
</feature>
<protein>
    <submittedName>
        <fullName evidence="3">Uncharacterized protein</fullName>
    </submittedName>
</protein>
<feature type="compositionally biased region" description="Polar residues" evidence="2">
    <location>
        <begin position="73"/>
        <end position="87"/>
    </location>
</feature>
<comment type="caution">
    <text evidence="3">The sequence shown here is derived from an EMBL/GenBank/DDBJ whole genome shotgun (WGS) entry which is preliminary data.</text>
</comment>
<proteinExistence type="predicted"/>
<accession>A0AAV9W7J1</accession>
<evidence type="ECO:0000313" key="3">
    <source>
        <dbReference type="EMBL" id="KAK6503554.1"/>
    </source>
</evidence>
<keyword evidence="1" id="KW-0175">Coiled coil</keyword>
<keyword evidence="4" id="KW-1185">Reference proteome</keyword>
<evidence type="ECO:0000313" key="4">
    <source>
        <dbReference type="Proteomes" id="UP001370758"/>
    </source>
</evidence>
<feature type="compositionally biased region" description="Polar residues" evidence="2">
    <location>
        <begin position="282"/>
        <end position="291"/>
    </location>
</feature>
<feature type="compositionally biased region" description="Low complexity" evidence="2">
    <location>
        <begin position="243"/>
        <end position="257"/>
    </location>
</feature>
<feature type="coiled-coil region" evidence="1">
    <location>
        <begin position="559"/>
        <end position="593"/>
    </location>
</feature>
<organism evidence="3 4">
    <name type="scientific">Arthrobotrys musiformis</name>
    <dbReference type="NCBI Taxonomy" id="47236"/>
    <lineage>
        <taxon>Eukaryota</taxon>
        <taxon>Fungi</taxon>
        <taxon>Dikarya</taxon>
        <taxon>Ascomycota</taxon>
        <taxon>Pezizomycotina</taxon>
        <taxon>Orbiliomycetes</taxon>
        <taxon>Orbiliales</taxon>
        <taxon>Orbiliaceae</taxon>
        <taxon>Arthrobotrys</taxon>
    </lineage>
</organism>
<dbReference type="EMBL" id="JAVHJL010000005">
    <property type="protein sequence ID" value="KAK6503554.1"/>
    <property type="molecule type" value="Genomic_DNA"/>
</dbReference>
<dbReference type="Proteomes" id="UP001370758">
    <property type="component" value="Unassembled WGS sequence"/>
</dbReference>
<feature type="region of interest" description="Disordered" evidence="2">
    <location>
        <begin position="60"/>
        <end position="87"/>
    </location>
</feature>
<sequence>MVACAWLQTHILNHHDTASCRCDLAKSHRPVRNVEEPFEGFFFSFRVLCSLNFANKLSRSESANSKMTEEATKPSTTGRSTKTSNIHSILSDNSTNTFLAASPERHHHRALKIGEATLPSWSTPDLGNTVVPTKRISDQERLRLRHSGFFSAYSESAHSPEIDIQQDYLKRRKLSVVPHSYPSNTTFFSEDHRDEPLSLITEDEAPIRPCPVREYPRRLSIASVLTADSGSLPSVVSPATTTSWGAGLASSASSTTTVNPPQWPFMSELYQPVSRRSPIPNPTSASASVGSHSRKDQRAFEDTDFKTWEFDLEPPTHQRKAPLLRKDPRRGNLGTISTTDDSIMASVGNFENTSKTRKSHPLGEDEMGDMRDIQAGLSGENMHIGPQHSLEAYNDVVSDLQHKLSTKTLALEALQKEHDRLLGAYSRQQTRSAAIQKKCSVADAEIVSLSAERDRLQEAFDQSESQVQELTEQRDSINRRLVARVREYSNIIQLASQMESLSVLERKRWKERDTLLRSQIGERDKVIEDMKQRLTVSMKTDTAGESSRSPISDTDPDEITMLRKENRILKERAEELETSVGEAKQEVQRMEEIGRMLLHRNREDSDISVHLPS</sequence>
<gene>
    <name evidence="3" type="ORF">TWF481_008568</name>
</gene>
<feature type="region of interest" description="Disordered" evidence="2">
    <location>
        <begin position="243"/>
        <end position="297"/>
    </location>
</feature>